<dbReference type="Proteomes" id="UP000218151">
    <property type="component" value="Unassembled WGS sequence"/>
</dbReference>
<reference evidence="5" key="1">
    <citation type="submission" date="2017-09" db="EMBL/GenBank/DDBJ databases">
        <authorList>
            <person name="Feng G."/>
            <person name="Zhu H."/>
        </authorList>
    </citation>
    <scope>NUCLEOTIDE SEQUENCE [LARGE SCALE GENOMIC DNA]</scope>
    <source>
        <strain evidence="5">1PNM-20</strain>
    </source>
</reference>
<dbReference type="GO" id="GO:0004672">
    <property type="term" value="F:protein kinase activity"/>
    <property type="evidence" value="ECO:0007669"/>
    <property type="project" value="UniProtKB-ARBA"/>
</dbReference>
<dbReference type="Gene3D" id="1.20.120.160">
    <property type="entry name" value="HPT domain"/>
    <property type="match status" value="1"/>
</dbReference>
<feature type="domain" description="HPt" evidence="3">
    <location>
        <begin position="23"/>
        <end position="113"/>
    </location>
</feature>
<keyword evidence="1" id="KW-0902">Two-component regulatory system</keyword>
<dbReference type="AlphaFoldDB" id="A0A2A2SCX0"/>
<accession>A0A2A2SCX0</accession>
<sequence length="113" mass="11818">MRHHRQAVRPHDLGRAGESAVVIADRLRPLRVRFVERSARECDGIDAALDADAPDLAAAGGLAHRIAGAGGTLGWPDVSAVAIRLEDACDARDPAAARTAAAELRRLVGSLAP</sequence>
<dbReference type="InterPro" id="IPR008207">
    <property type="entry name" value="Sig_transdc_His_kin_Hpt_dom"/>
</dbReference>
<dbReference type="InterPro" id="IPR036641">
    <property type="entry name" value="HPT_dom_sf"/>
</dbReference>
<gene>
    <name evidence="4" type="ORF">CKY28_12275</name>
</gene>
<dbReference type="EMBL" id="NSLI01000004">
    <property type="protein sequence ID" value="PAX06851.1"/>
    <property type="molecule type" value="Genomic_DNA"/>
</dbReference>
<dbReference type="PROSITE" id="PS50894">
    <property type="entry name" value="HPT"/>
    <property type="match status" value="1"/>
</dbReference>
<dbReference type="SUPFAM" id="SSF47226">
    <property type="entry name" value="Histidine-containing phosphotransfer domain, HPT domain"/>
    <property type="match status" value="1"/>
</dbReference>
<organism evidence="4 5">
    <name type="scientific">Sphingomonas lenta</name>
    <dbReference type="NCBI Taxonomy" id="1141887"/>
    <lineage>
        <taxon>Bacteria</taxon>
        <taxon>Pseudomonadati</taxon>
        <taxon>Pseudomonadota</taxon>
        <taxon>Alphaproteobacteria</taxon>
        <taxon>Sphingomonadales</taxon>
        <taxon>Sphingomonadaceae</taxon>
        <taxon>Sphingomonas</taxon>
    </lineage>
</organism>
<keyword evidence="5" id="KW-1185">Reference proteome</keyword>
<evidence type="ECO:0000259" key="3">
    <source>
        <dbReference type="PROSITE" id="PS50894"/>
    </source>
</evidence>
<comment type="caution">
    <text evidence="4">The sequence shown here is derived from an EMBL/GenBank/DDBJ whole genome shotgun (WGS) entry which is preliminary data.</text>
</comment>
<name>A0A2A2SCX0_9SPHN</name>
<feature type="modified residue" description="Phosphohistidine" evidence="2">
    <location>
        <position position="64"/>
    </location>
</feature>
<evidence type="ECO:0000313" key="5">
    <source>
        <dbReference type="Proteomes" id="UP000218151"/>
    </source>
</evidence>
<dbReference type="GO" id="GO:0000160">
    <property type="term" value="P:phosphorelay signal transduction system"/>
    <property type="evidence" value="ECO:0007669"/>
    <property type="project" value="UniProtKB-KW"/>
</dbReference>
<evidence type="ECO:0000256" key="1">
    <source>
        <dbReference type="ARBA" id="ARBA00023012"/>
    </source>
</evidence>
<evidence type="ECO:0000256" key="2">
    <source>
        <dbReference type="PROSITE-ProRule" id="PRU00110"/>
    </source>
</evidence>
<dbReference type="Pfam" id="PF01627">
    <property type="entry name" value="Hpt"/>
    <property type="match status" value="1"/>
</dbReference>
<keyword evidence="2" id="KW-0597">Phosphoprotein</keyword>
<protein>
    <recommendedName>
        <fullName evidence="3">HPt domain-containing protein</fullName>
    </recommendedName>
</protein>
<proteinExistence type="predicted"/>
<evidence type="ECO:0000313" key="4">
    <source>
        <dbReference type="EMBL" id="PAX06851.1"/>
    </source>
</evidence>